<evidence type="ECO:0000313" key="1">
    <source>
        <dbReference type="EMBL" id="SDE92302.1"/>
    </source>
</evidence>
<organism evidence="1 2">
    <name type="scientific">Chitinophaga filiformis</name>
    <name type="common">Myxococcus filiformis</name>
    <name type="synonym">Flexibacter filiformis</name>
    <dbReference type="NCBI Taxonomy" id="104663"/>
    <lineage>
        <taxon>Bacteria</taxon>
        <taxon>Pseudomonadati</taxon>
        <taxon>Bacteroidota</taxon>
        <taxon>Chitinophagia</taxon>
        <taxon>Chitinophagales</taxon>
        <taxon>Chitinophagaceae</taxon>
        <taxon>Chitinophaga</taxon>
    </lineage>
</organism>
<reference evidence="1 2" key="1">
    <citation type="submission" date="2016-10" db="EMBL/GenBank/DDBJ databases">
        <authorList>
            <person name="de Groot N.N."/>
        </authorList>
    </citation>
    <scope>NUCLEOTIDE SEQUENCE [LARGE SCALE GENOMIC DNA]</scope>
    <source>
        <strain evidence="1 2">DSM 527</strain>
    </source>
</reference>
<evidence type="ECO:0000313" key="2">
    <source>
        <dbReference type="Proteomes" id="UP000199045"/>
    </source>
</evidence>
<sequence length="91" mass="10706">MNTLLENEKRIILKFFEDSANDYWKTIREISAATGIRFDDVLEIIFTSKDFAESNSRRKNGELLYTSRKVYNKRAPFWEKFLAACANRAAF</sequence>
<protein>
    <submittedName>
        <fullName evidence="1">Uncharacterized protein</fullName>
    </submittedName>
</protein>
<dbReference type="OrthoDB" id="677432at2"/>
<dbReference type="STRING" id="104663.SAMN04488121_101184"/>
<name>A0A1G7GVW9_CHIFI</name>
<proteinExistence type="predicted"/>
<gene>
    <name evidence="1" type="ORF">SAMN04488121_101184</name>
</gene>
<dbReference type="AlphaFoldDB" id="A0A1G7GVW9"/>
<accession>A0A1G7GVW9</accession>
<dbReference type="RefSeq" id="WP_089828358.1">
    <property type="nucleotide sequence ID" value="NZ_FNBN01000001.1"/>
</dbReference>
<dbReference type="Proteomes" id="UP000199045">
    <property type="component" value="Unassembled WGS sequence"/>
</dbReference>
<dbReference type="EMBL" id="FNBN01000001">
    <property type="protein sequence ID" value="SDE92302.1"/>
    <property type="molecule type" value="Genomic_DNA"/>
</dbReference>